<name>A0A0A9F051_ARUDO</name>
<organism evidence="1">
    <name type="scientific">Arundo donax</name>
    <name type="common">Giant reed</name>
    <name type="synonym">Donax arundinaceus</name>
    <dbReference type="NCBI Taxonomy" id="35708"/>
    <lineage>
        <taxon>Eukaryota</taxon>
        <taxon>Viridiplantae</taxon>
        <taxon>Streptophyta</taxon>
        <taxon>Embryophyta</taxon>
        <taxon>Tracheophyta</taxon>
        <taxon>Spermatophyta</taxon>
        <taxon>Magnoliopsida</taxon>
        <taxon>Liliopsida</taxon>
        <taxon>Poales</taxon>
        <taxon>Poaceae</taxon>
        <taxon>PACMAD clade</taxon>
        <taxon>Arundinoideae</taxon>
        <taxon>Arundineae</taxon>
        <taxon>Arundo</taxon>
    </lineage>
</organism>
<dbReference type="EMBL" id="GBRH01191481">
    <property type="protein sequence ID" value="JAE06415.1"/>
    <property type="molecule type" value="Transcribed_RNA"/>
</dbReference>
<proteinExistence type="predicted"/>
<protein>
    <submittedName>
        <fullName evidence="1">Uncharacterized protein</fullName>
    </submittedName>
</protein>
<evidence type="ECO:0000313" key="1">
    <source>
        <dbReference type="EMBL" id="JAE06415.1"/>
    </source>
</evidence>
<dbReference type="AlphaFoldDB" id="A0A0A9F051"/>
<reference evidence="1" key="1">
    <citation type="submission" date="2014-09" db="EMBL/GenBank/DDBJ databases">
        <authorList>
            <person name="Magalhaes I.L.F."/>
            <person name="Oliveira U."/>
            <person name="Santos F.R."/>
            <person name="Vidigal T.H.D.A."/>
            <person name="Brescovit A.D."/>
            <person name="Santos A.J."/>
        </authorList>
    </citation>
    <scope>NUCLEOTIDE SEQUENCE</scope>
    <source>
        <tissue evidence="1">Shoot tissue taken approximately 20 cm above the soil surface</tissue>
    </source>
</reference>
<sequence>MRGPRQTDKLGFLALNSLQGAVANNLMHIGKLLLAEDHGGVVGVVRPREVGSSLLESRDNFVHGHAEFFV</sequence>
<reference evidence="1" key="2">
    <citation type="journal article" date="2015" name="Data Brief">
        <title>Shoot transcriptome of the giant reed, Arundo donax.</title>
        <authorList>
            <person name="Barrero R.A."/>
            <person name="Guerrero F.D."/>
            <person name="Moolhuijzen P."/>
            <person name="Goolsby J.A."/>
            <person name="Tidwell J."/>
            <person name="Bellgard S.E."/>
            <person name="Bellgard M.I."/>
        </authorList>
    </citation>
    <scope>NUCLEOTIDE SEQUENCE</scope>
    <source>
        <tissue evidence="1">Shoot tissue taken approximately 20 cm above the soil surface</tissue>
    </source>
</reference>
<accession>A0A0A9F051</accession>